<evidence type="ECO:0000256" key="4">
    <source>
        <dbReference type="ARBA" id="ARBA00022833"/>
    </source>
</evidence>
<dbReference type="InterPro" id="IPR036236">
    <property type="entry name" value="Znf_C2H2_sf"/>
</dbReference>
<evidence type="ECO:0000313" key="8">
    <source>
        <dbReference type="EMBL" id="KAK9729348.1"/>
    </source>
</evidence>
<evidence type="ECO:0000259" key="7">
    <source>
        <dbReference type="PROSITE" id="PS50157"/>
    </source>
</evidence>
<keyword evidence="9" id="KW-1185">Reference proteome</keyword>
<comment type="caution">
    <text evidence="8">The sequence shown here is derived from an EMBL/GenBank/DDBJ whole genome shotgun (WGS) entry which is preliminary data.</text>
</comment>
<name>A0ABR2WBD3_9FUNG</name>
<evidence type="ECO:0000256" key="3">
    <source>
        <dbReference type="ARBA" id="ARBA00022771"/>
    </source>
</evidence>
<dbReference type="Gene3D" id="3.30.160.60">
    <property type="entry name" value="Classic Zinc Finger"/>
    <property type="match status" value="2"/>
</dbReference>
<feature type="compositionally biased region" description="Polar residues" evidence="6">
    <location>
        <begin position="149"/>
        <end position="165"/>
    </location>
</feature>
<keyword evidence="4" id="KW-0862">Zinc</keyword>
<keyword evidence="3 5" id="KW-0863">Zinc-finger</keyword>
<reference evidence="8 9" key="1">
    <citation type="submission" date="2023-04" db="EMBL/GenBank/DDBJ databases">
        <title>Genome of Basidiobolus ranarum AG-B5.</title>
        <authorList>
            <person name="Stajich J.E."/>
            <person name="Carter-House D."/>
            <person name="Gryganskyi A."/>
        </authorList>
    </citation>
    <scope>NUCLEOTIDE SEQUENCE [LARGE SCALE GENOMIC DNA]</scope>
    <source>
        <strain evidence="8 9">AG-B5</strain>
    </source>
</reference>
<proteinExistence type="predicted"/>
<gene>
    <name evidence="8" type="primary">SFP1_1</name>
    <name evidence="8" type="ORF">K7432_000390</name>
</gene>
<dbReference type="InterPro" id="IPR013087">
    <property type="entry name" value="Znf_C2H2_type"/>
</dbReference>
<sequence length="301" mass="33690">MPAPLDYSTHKSPKTDSVENVSHFDADFPQPCETLSKSINSPHAQDLEASFCRNFTCCGLTLDNLHDLLQHFEECHIRLEGSFEEEFSTASESETTSTPPYNTDQTSFLSLKTLLQSDITDMNSIYSEDTSKSKESYYSDLDCSAAKTSSNRAKSLQKQSNFDMSSSKRKLTIQPRGVSSTSLTTQPDELFPILPSPGYLSSSKEQSSYYNSKKQKSCSTAEKPYKCLVSGCNKTYKNPNGLKYHTQHGHCTNSGKKRDTSTIKPYHCAYPDCEKSYKNLNGLKYHIEHTHTVSVPSKSPE</sequence>
<protein>
    <submittedName>
        <fullName evidence="8">Transcription factor SFP1</fullName>
    </submittedName>
</protein>
<dbReference type="Proteomes" id="UP001479436">
    <property type="component" value="Unassembled WGS sequence"/>
</dbReference>
<organism evidence="8 9">
    <name type="scientific">Basidiobolus ranarum</name>
    <dbReference type="NCBI Taxonomy" id="34480"/>
    <lineage>
        <taxon>Eukaryota</taxon>
        <taxon>Fungi</taxon>
        <taxon>Fungi incertae sedis</taxon>
        <taxon>Zoopagomycota</taxon>
        <taxon>Entomophthoromycotina</taxon>
        <taxon>Basidiobolomycetes</taxon>
        <taxon>Basidiobolales</taxon>
        <taxon>Basidiobolaceae</taxon>
        <taxon>Basidiobolus</taxon>
    </lineage>
</organism>
<dbReference type="SMART" id="SM00355">
    <property type="entry name" value="ZnF_C2H2"/>
    <property type="match status" value="2"/>
</dbReference>
<evidence type="ECO:0000256" key="2">
    <source>
        <dbReference type="ARBA" id="ARBA00022737"/>
    </source>
</evidence>
<accession>A0ABR2WBD3</accession>
<keyword evidence="1" id="KW-0479">Metal-binding</keyword>
<evidence type="ECO:0000313" key="9">
    <source>
        <dbReference type="Proteomes" id="UP001479436"/>
    </source>
</evidence>
<feature type="compositionally biased region" description="Low complexity" evidence="6">
    <location>
        <begin position="88"/>
        <end position="98"/>
    </location>
</feature>
<keyword evidence="2" id="KW-0677">Repeat</keyword>
<feature type="region of interest" description="Disordered" evidence="6">
    <location>
        <begin position="149"/>
        <end position="187"/>
    </location>
</feature>
<evidence type="ECO:0000256" key="6">
    <source>
        <dbReference type="SAM" id="MobiDB-lite"/>
    </source>
</evidence>
<feature type="domain" description="C2H2-type" evidence="7">
    <location>
        <begin position="225"/>
        <end position="258"/>
    </location>
</feature>
<dbReference type="PROSITE" id="PS00028">
    <property type="entry name" value="ZINC_FINGER_C2H2_1"/>
    <property type="match status" value="2"/>
</dbReference>
<evidence type="ECO:0000256" key="5">
    <source>
        <dbReference type="PROSITE-ProRule" id="PRU00042"/>
    </source>
</evidence>
<dbReference type="PROSITE" id="PS50157">
    <property type="entry name" value="ZINC_FINGER_C2H2_2"/>
    <property type="match status" value="2"/>
</dbReference>
<feature type="domain" description="C2H2-type" evidence="7">
    <location>
        <begin position="266"/>
        <end position="296"/>
    </location>
</feature>
<dbReference type="EMBL" id="JASJQH010006882">
    <property type="protein sequence ID" value="KAK9729348.1"/>
    <property type="molecule type" value="Genomic_DNA"/>
</dbReference>
<feature type="compositionally biased region" description="Polar residues" evidence="6">
    <location>
        <begin position="177"/>
        <end position="187"/>
    </location>
</feature>
<evidence type="ECO:0000256" key="1">
    <source>
        <dbReference type="ARBA" id="ARBA00022723"/>
    </source>
</evidence>
<dbReference type="PANTHER" id="PTHR23057:SF0">
    <property type="entry name" value="JUXTAPOSED WITH ANOTHER ZINC FINGER PROTEIN 1"/>
    <property type="match status" value="1"/>
</dbReference>
<dbReference type="PANTHER" id="PTHR23057">
    <property type="entry name" value="JUXTAPOSED WITH ANOTHER ZINC FINGER PROTEIN 1"/>
    <property type="match status" value="1"/>
</dbReference>
<feature type="region of interest" description="Disordered" evidence="6">
    <location>
        <begin position="86"/>
        <end position="105"/>
    </location>
</feature>
<dbReference type="InterPro" id="IPR051580">
    <property type="entry name" value="ZnF-Chromatin_assoc"/>
</dbReference>
<dbReference type="SUPFAM" id="SSF57667">
    <property type="entry name" value="beta-beta-alpha zinc fingers"/>
    <property type="match status" value="2"/>
</dbReference>